<sequence length="497" mass="55851">MAAATSTIQKDLLLLSAHKPNTPTTIHIPIQNIHPRTTIKKEEMTAPSKPDTSINWSLLAGAETTKPPPSSSSSSSSRSSSDLSTPNTSLLADHSPPSSFASISSEKLAPSKAQPWMPKNQGLSQDPNDWLWQMTEEPHRSRRRAILKDHPEVRKLMGYTWTTKWVTLFVVSLQLSVAMYFGSRSKEGLESAWNWKFFVAAYVIGGTANQNLFLAIHEITHNLAFKKILHNRLLAIFANLPIGIPYAMVFKRYHLEHHKALGEDGIDTDLPTKLELLCLRNVLGKTFFAYAPTFFPLSSHPLLPASRSHSSSRLLSTFQILFYALRPGFVRSQKLTGWIVASFAIQLGFDYVLYKHFGLASVMYLIVSSFMAGSLHPCAAHFIAEHYVWTADGGDQETWSYYGPLNMLAYNVGYHNEHHDFPSIPWTNLPELNKIAHEYYDPLPKHSSWPMVIIRFIFDNNVGLFSRVKRVPGGPHLPLVPAPDSSVNHTVEDRKNI</sequence>
<evidence type="ECO:0000259" key="11">
    <source>
        <dbReference type="SMART" id="SM01269"/>
    </source>
</evidence>
<protein>
    <recommendedName>
        <fullName evidence="3">sphingolipid 4-desaturase</fullName>
        <ecNumber evidence="3">1.14.19.17</ecNumber>
    </recommendedName>
</protein>
<dbReference type="EC" id="1.14.19.17" evidence="3"/>
<dbReference type="EMBL" id="VDEP01000282">
    <property type="protein sequence ID" value="KAA1112145.1"/>
    <property type="molecule type" value="Genomic_DNA"/>
</dbReference>
<evidence type="ECO:0000256" key="1">
    <source>
        <dbReference type="ARBA" id="ARBA00004141"/>
    </source>
</evidence>
<evidence type="ECO:0000256" key="7">
    <source>
        <dbReference type="ARBA" id="ARBA00023098"/>
    </source>
</evidence>
<dbReference type="CDD" id="cd03508">
    <property type="entry name" value="Delta4-sphingolipid-FADS-like"/>
    <property type="match status" value="1"/>
</dbReference>
<evidence type="ECO:0000256" key="9">
    <source>
        <dbReference type="SAM" id="MobiDB-lite"/>
    </source>
</evidence>
<dbReference type="InterPro" id="IPR013866">
    <property type="entry name" value="Sphingolipid_d4-desaturase_N"/>
</dbReference>
<evidence type="ECO:0000256" key="3">
    <source>
        <dbReference type="ARBA" id="ARBA00012021"/>
    </source>
</evidence>
<feature type="transmembrane region" description="Helical" evidence="10">
    <location>
        <begin position="195"/>
        <end position="216"/>
    </location>
</feature>
<dbReference type="PANTHER" id="PTHR12879">
    <property type="entry name" value="SPHINGOLIPID DELTA 4 DESATURASE/C-4 HYDROXYLASE PROTEIN DES2"/>
    <property type="match status" value="1"/>
</dbReference>
<feature type="transmembrane region" description="Helical" evidence="10">
    <location>
        <begin position="228"/>
        <end position="248"/>
    </location>
</feature>
<dbReference type="InterPro" id="IPR005804">
    <property type="entry name" value="FA_desaturase_dom"/>
</dbReference>
<evidence type="ECO:0000256" key="10">
    <source>
        <dbReference type="SAM" id="Phobius"/>
    </source>
</evidence>
<dbReference type="Proteomes" id="UP000325313">
    <property type="component" value="Unassembled WGS sequence"/>
</dbReference>
<evidence type="ECO:0000256" key="2">
    <source>
        <dbReference type="ARBA" id="ARBA00006146"/>
    </source>
</evidence>
<feature type="compositionally biased region" description="Low complexity" evidence="9">
    <location>
        <begin position="71"/>
        <end position="105"/>
    </location>
</feature>
<accession>A0A5B0QG78</accession>
<dbReference type="GO" id="GO:0042284">
    <property type="term" value="F:sphingolipid delta-4 desaturase activity"/>
    <property type="evidence" value="ECO:0007669"/>
    <property type="project" value="UniProtKB-EC"/>
</dbReference>
<dbReference type="Pfam" id="PF08557">
    <property type="entry name" value="Lipid_DES"/>
    <property type="match status" value="1"/>
</dbReference>
<feature type="transmembrane region" description="Helical" evidence="10">
    <location>
        <begin position="165"/>
        <end position="183"/>
    </location>
</feature>
<dbReference type="GO" id="GO:0046513">
    <property type="term" value="P:ceramide biosynthetic process"/>
    <property type="evidence" value="ECO:0007669"/>
    <property type="project" value="TreeGrafter"/>
</dbReference>
<name>A0A5B0QG78_PUCGR</name>
<gene>
    <name evidence="12" type="ORF">PGTUg99_009939</name>
</gene>
<keyword evidence="6" id="KW-0560">Oxidoreductase</keyword>
<dbReference type="PANTHER" id="PTHR12879:SF8">
    <property type="entry name" value="SPHINGOLIPID DELTA(4)-DESATURASE DES1"/>
    <property type="match status" value="1"/>
</dbReference>
<comment type="similarity">
    <text evidence="2">Belongs to the fatty acid desaturase type 1 family. DEGS subfamily.</text>
</comment>
<evidence type="ECO:0000256" key="8">
    <source>
        <dbReference type="ARBA" id="ARBA00023136"/>
    </source>
</evidence>
<dbReference type="Pfam" id="PF00487">
    <property type="entry name" value="FA_desaturase"/>
    <property type="match status" value="1"/>
</dbReference>
<dbReference type="InterPro" id="IPR011388">
    <property type="entry name" value="DES1/DES2"/>
</dbReference>
<keyword evidence="8 10" id="KW-0472">Membrane</keyword>
<evidence type="ECO:0000256" key="4">
    <source>
        <dbReference type="ARBA" id="ARBA00022692"/>
    </source>
</evidence>
<dbReference type="AlphaFoldDB" id="A0A5B0QG78"/>
<keyword evidence="7" id="KW-0443">Lipid metabolism</keyword>
<evidence type="ECO:0000256" key="6">
    <source>
        <dbReference type="ARBA" id="ARBA00023002"/>
    </source>
</evidence>
<evidence type="ECO:0000256" key="5">
    <source>
        <dbReference type="ARBA" id="ARBA00022989"/>
    </source>
</evidence>
<evidence type="ECO:0000313" key="13">
    <source>
        <dbReference type="Proteomes" id="UP000325313"/>
    </source>
</evidence>
<dbReference type="SMART" id="SM01269">
    <property type="entry name" value="Lipid_DES"/>
    <property type="match status" value="1"/>
</dbReference>
<organism evidence="12 13">
    <name type="scientific">Puccinia graminis f. sp. tritici</name>
    <dbReference type="NCBI Taxonomy" id="56615"/>
    <lineage>
        <taxon>Eukaryota</taxon>
        <taxon>Fungi</taxon>
        <taxon>Dikarya</taxon>
        <taxon>Basidiomycota</taxon>
        <taxon>Pucciniomycotina</taxon>
        <taxon>Pucciniomycetes</taxon>
        <taxon>Pucciniales</taxon>
        <taxon>Pucciniaceae</taxon>
        <taxon>Puccinia</taxon>
    </lineage>
</organism>
<comment type="caution">
    <text evidence="12">The sequence shown here is derived from an EMBL/GenBank/DDBJ whole genome shotgun (WGS) entry which is preliminary data.</text>
</comment>
<feature type="region of interest" description="Disordered" evidence="9">
    <location>
        <begin position="61"/>
        <end position="105"/>
    </location>
</feature>
<keyword evidence="4 10" id="KW-0812">Transmembrane</keyword>
<proteinExistence type="inferred from homology"/>
<keyword evidence="5 10" id="KW-1133">Transmembrane helix</keyword>
<reference evidence="12 13" key="1">
    <citation type="submission" date="2019-05" db="EMBL/GenBank/DDBJ databases">
        <title>Emergence of the Ug99 lineage of the wheat stem rust pathogen through somatic hybridization.</title>
        <authorList>
            <person name="Li F."/>
            <person name="Upadhyaya N.M."/>
            <person name="Sperschneider J."/>
            <person name="Matny O."/>
            <person name="Nguyen-Phuc H."/>
            <person name="Mago R."/>
            <person name="Raley C."/>
            <person name="Miller M.E."/>
            <person name="Silverstein K.A.T."/>
            <person name="Henningsen E."/>
            <person name="Hirsch C.D."/>
            <person name="Visser B."/>
            <person name="Pretorius Z.A."/>
            <person name="Steffenson B.J."/>
            <person name="Schwessinger B."/>
            <person name="Dodds P.N."/>
            <person name="Figueroa M."/>
        </authorList>
    </citation>
    <scope>NUCLEOTIDE SEQUENCE [LARGE SCALE GENOMIC DNA]</scope>
    <source>
        <strain evidence="12 13">Ug99</strain>
    </source>
</reference>
<feature type="domain" description="Sphingolipid delta4-desaturase N-terminal" evidence="11">
    <location>
        <begin position="125"/>
        <end position="163"/>
    </location>
</feature>
<evidence type="ECO:0000313" key="12">
    <source>
        <dbReference type="EMBL" id="KAA1112145.1"/>
    </source>
</evidence>
<dbReference type="GO" id="GO:0016020">
    <property type="term" value="C:membrane"/>
    <property type="evidence" value="ECO:0007669"/>
    <property type="project" value="UniProtKB-SubCell"/>
</dbReference>
<comment type="subcellular location">
    <subcellularLocation>
        <location evidence="1">Membrane</location>
        <topology evidence="1">Multi-pass membrane protein</topology>
    </subcellularLocation>
</comment>